<dbReference type="SUPFAM" id="SSF55874">
    <property type="entry name" value="ATPase domain of HSP90 chaperone/DNA topoisomerase II/histidine kinase"/>
    <property type="match status" value="1"/>
</dbReference>
<keyword evidence="7" id="KW-0547">Nucleotide-binding</keyword>
<evidence type="ECO:0000259" key="13">
    <source>
        <dbReference type="PROSITE" id="PS50109"/>
    </source>
</evidence>
<dbReference type="InterPro" id="IPR050351">
    <property type="entry name" value="BphY/WalK/GraS-like"/>
</dbReference>
<dbReference type="PANTHER" id="PTHR42878:SF7">
    <property type="entry name" value="SENSOR HISTIDINE KINASE GLRK"/>
    <property type="match status" value="1"/>
</dbReference>
<keyword evidence="12" id="KW-0472">Membrane</keyword>
<evidence type="ECO:0000256" key="9">
    <source>
        <dbReference type="ARBA" id="ARBA00022840"/>
    </source>
</evidence>
<dbReference type="GO" id="GO:0000156">
    <property type="term" value="F:phosphorelay response regulator activity"/>
    <property type="evidence" value="ECO:0007669"/>
    <property type="project" value="TreeGrafter"/>
</dbReference>
<dbReference type="SMART" id="SM00086">
    <property type="entry name" value="PAC"/>
    <property type="match status" value="1"/>
</dbReference>
<keyword evidence="6" id="KW-0812">Transmembrane</keyword>
<dbReference type="PROSITE" id="PS50112">
    <property type="entry name" value="PAS"/>
    <property type="match status" value="1"/>
</dbReference>
<dbReference type="Pfam" id="PF02518">
    <property type="entry name" value="HATPase_c"/>
    <property type="match status" value="1"/>
</dbReference>
<dbReference type="SUPFAM" id="SSF47384">
    <property type="entry name" value="Homodimeric domain of signal transducing histidine kinase"/>
    <property type="match status" value="1"/>
</dbReference>
<protein>
    <recommendedName>
        <fullName evidence="3">histidine kinase</fullName>
        <ecNumber evidence="3">2.7.13.3</ecNumber>
    </recommendedName>
</protein>
<keyword evidence="11" id="KW-0902">Two-component regulatory system</keyword>
<dbReference type="InterPro" id="IPR000014">
    <property type="entry name" value="PAS"/>
</dbReference>
<evidence type="ECO:0000313" key="16">
    <source>
        <dbReference type="Proteomes" id="UP000272888"/>
    </source>
</evidence>
<dbReference type="Gene3D" id="3.30.565.10">
    <property type="entry name" value="Histidine kinase-like ATPase, C-terminal domain"/>
    <property type="match status" value="1"/>
</dbReference>
<dbReference type="InterPro" id="IPR025751">
    <property type="entry name" value="RsbRD_N_dom"/>
</dbReference>
<keyword evidence="8 15" id="KW-0418">Kinase</keyword>
<keyword evidence="9" id="KW-0067">ATP-binding</keyword>
<dbReference type="SMART" id="SM00387">
    <property type="entry name" value="HATPase_c"/>
    <property type="match status" value="1"/>
</dbReference>
<dbReference type="InterPro" id="IPR005467">
    <property type="entry name" value="His_kinase_dom"/>
</dbReference>
<accession>A0A3A8QCP4</accession>
<dbReference type="InterPro" id="IPR004358">
    <property type="entry name" value="Sig_transdc_His_kin-like_C"/>
</dbReference>
<dbReference type="Pfam" id="PF00512">
    <property type="entry name" value="HisKA"/>
    <property type="match status" value="1"/>
</dbReference>
<evidence type="ECO:0000313" key="15">
    <source>
        <dbReference type="EMBL" id="RKH60994.1"/>
    </source>
</evidence>
<evidence type="ECO:0000256" key="5">
    <source>
        <dbReference type="ARBA" id="ARBA00022679"/>
    </source>
</evidence>
<keyword evidence="5" id="KW-0808">Transferase</keyword>
<dbReference type="SMART" id="SM00388">
    <property type="entry name" value="HisKA"/>
    <property type="match status" value="1"/>
</dbReference>
<dbReference type="Pfam" id="PF14361">
    <property type="entry name" value="RsbRD_N"/>
    <property type="match status" value="1"/>
</dbReference>
<name>A0A3A8QCP4_9BACT</name>
<dbReference type="InterPro" id="IPR003661">
    <property type="entry name" value="HisK_dim/P_dom"/>
</dbReference>
<dbReference type="Gene3D" id="3.30.450.20">
    <property type="entry name" value="PAS domain"/>
    <property type="match status" value="1"/>
</dbReference>
<dbReference type="GO" id="GO:0016020">
    <property type="term" value="C:membrane"/>
    <property type="evidence" value="ECO:0007669"/>
    <property type="project" value="UniProtKB-SubCell"/>
</dbReference>
<keyword evidence="10" id="KW-1133">Transmembrane helix</keyword>
<dbReference type="NCBIfam" id="TIGR00229">
    <property type="entry name" value="sensory_box"/>
    <property type="match status" value="1"/>
</dbReference>
<comment type="caution">
    <text evidence="15">The sequence shown here is derived from an EMBL/GenBank/DDBJ whole genome shotgun (WGS) entry which is preliminary data.</text>
</comment>
<evidence type="ECO:0000259" key="14">
    <source>
        <dbReference type="PROSITE" id="PS50112"/>
    </source>
</evidence>
<feature type="domain" description="Histidine kinase" evidence="13">
    <location>
        <begin position="332"/>
        <end position="546"/>
    </location>
</feature>
<dbReference type="InterPro" id="IPR036890">
    <property type="entry name" value="HATPase_C_sf"/>
</dbReference>
<evidence type="ECO:0000256" key="1">
    <source>
        <dbReference type="ARBA" id="ARBA00000085"/>
    </source>
</evidence>
<comment type="catalytic activity">
    <reaction evidence="1">
        <text>ATP + protein L-histidine = ADP + protein N-phospho-L-histidine.</text>
        <dbReference type="EC" id="2.7.13.3"/>
    </reaction>
</comment>
<evidence type="ECO:0000256" key="4">
    <source>
        <dbReference type="ARBA" id="ARBA00022553"/>
    </source>
</evidence>
<evidence type="ECO:0000256" key="2">
    <source>
        <dbReference type="ARBA" id="ARBA00004141"/>
    </source>
</evidence>
<dbReference type="Proteomes" id="UP000272888">
    <property type="component" value="Unassembled WGS sequence"/>
</dbReference>
<feature type="domain" description="PAS" evidence="14">
    <location>
        <begin position="185"/>
        <end position="240"/>
    </location>
</feature>
<dbReference type="Gene3D" id="1.10.287.130">
    <property type="match status" value="1"/>
</dbReference>
<organism evidence="15 16">
    <name type="scientific">Corallococcus llansteffanensis</name>
    <dbReference type="NCBI Taxonomy" id="2316731"/>
    <lineage>
        <taxon>Bacteria</taxon>
        <taxon>Pseudomonadati</taxon>
        <taxon>Myxococcota</taxon>
        <taxon>Myxococcia</taxon>
        <taxon>Myxococcales</taxon>
        <taxon>Cystobacterineae</taxon>
        <taxon>Myxococcaceae</taxon>
        <taxon>Corallococcus</taxon>
    </lineage>
</organism>
<dbReference type="PANTHER" id="PTHR42878">
    <property type="entry name" value="TWO-COMPONENT HISTIDINE KINASE"/>
    <property type="match status" value="1"/>
</dbReference>
<dbReference type="Pfam" id="PF13426">
    <property type="entry name" value="PAS_9"/>
    <property type="match status" value="1"/>
</dbReference>
<sequence length="557" mass="62378">MTIPALSVAKDDEFVSPPASTAQRLRLSTSRILQTWEARTRQQVPAAQAEASPALRDSLPDMLAELATTLEQPSPDQALGEREHALGREHGYERASLSAYSLEQVIHEYQLLRQVLFEVLEEEGPLSTADRDVLLDAVQVGVRNAASEFSRQRGLEAENGRKALLEVHAQLEQQVDERTAALALSEERFRLFVEGVHDYALFTLDPEGVITSWNFGCVRVKGYTVQEAVGHHFRMLYTEEGRDRRDPEDHLLLAAREGRFRGEGMRRRKDGSTFLADALITPMYRDGLLIGFSKVMQDLTERSLLLRERDLSRSTVENFRAEREVRERFIAMVSHDLRTPLTAAKMSAQIILRRPEAQERQLEHAVRVVSNLERLDQMISDLLDASRLREGQALSVELSHFDLPTLAQEVAEELTTVHGDRFIVHSNGKVEGCWSRDGLRRVLENLAVNAVKYGEPGTPITFSVHRSEHRAGLRVLNLGKGLTPEEQEGLFGHFHRGQEAERGAQPGWGVGLTVVRGVVEALGGIVGVTSTPNSGTTFFVDLPLDSRPFVKERPGRE</sequence>
<dbReference type="EMBL" id="RAWB01000103">
    <property type="protein sequence ID" value="RKH60994.1"/>
    <property type="molecule type" value="Genomic_DNA"/>
</dbReference>
<evidence type="ECO:0000256" key="7">
    <source>
        <dbReference type="ARBA" id="ARBA00022741"/>
    </source>
</evidence>
<dbReference type="GO" id="GO:0005524">
    <property type="term" value="F:ATP binding"/>
    <property type="evidence" value="ECO:0007669"/>
    <property type="project" value="UniProtKB-KW"/>
</dbReference>
<gene>
    <name evidence="15" type="ORF">D7V93_12390</name>
</gene>
<dbReference type="GO" id="GO:0030295">
    <property type="term" value="F:protein kinase activator activity"/>
    <property type="evidence" value="ECO:0007669"/>
    <property type="project" value="TreeGrafter"/>
</dbReference>
<dbReference type="InterPro" id="IPR001610">
    <property type="entry name" value="PAC"/>
</dbReference>
<dbReference type="InterPro" id="IPR035965">
    <property type="entry name" value="PAS-like_dom_sf"/>
</dbReference>
<comment type="subcellular location">
    <subcellularLocation>
        <location evidence="2">Membrane</location>
        <topology evidence="2">Multi-pass membrane protein</topology>
    </subcellularLocation>
</comment>
<dbReference type="InterPro" id="IPR003594">
    <property type="entry name" value="HATPase_dom"/>
</dbReference>
<dbReference type="SUPFAM" id="SSF55785">
    <property type="entry name" value="PYP-like sensor domain (PAS domain)"/>
    <property type="match status" value="1"/>
</dbReference>
<evidence type="ECO:0000256" key="8">
    <source>
        <dbReference type="ARBA" id="ARBA00022777"/>
    </source>
</evidence>
<evidence type="ECO:0000256" key="6">
    <source>
        <dbReference type="ARBA" id="ARBA00022692"/>
    </source>
</evidence>
<dbReference type="PROSITE" id="PS50109">
    <property type="entry name" value="HIS_KIN"/>
    <property type="match status" value="1"/>
</dbReference>
<dbReference type="GO" id="GO:0000155">
    <property type="term" value="F:phosphorelay sensor kinase activity"/>
    <property type="evidence" value="ECO:0007669"/>
    <property type="project" value="InterPro"/>
</dbReference>
<dbReference type="CDD" id="cd00082">
    <property type="entry name" value="HisKA"/>
    <property type="match status" value="1"/>
</dbReference>
<proteinExistence type="predicted"/>
<dbReference type="InterPro" id="IPR036097">
    <property type="entry name" value="HisK_dim/P_sf"/>
</dbReference>
<evidence type="ECO:0000256" key="3">
    <source>
        <dbReference type="ARBA" id="ARBA00012438"/>
    </source>
</evidence>
<keyword evidence="16" id="KW-1185">Reference proteome</keyword>
<dbReference type="CDD" id="cd00130">
    <property type="entry name" value="PAS"/>
    <property type="match status" value="1"/>
</dbReference>
<dbReference type="AlphaFoldDB" id="A0A3A8QCP4"/>
<evidence type="ECO:0000256" key="10">
    <source>
        <dbReference type="ARBA" id="ARBA00022989"/>
    </source>
</evidence>
<reference evidence="16" key="1">
    <citation type="submission" date="2018-09" db="EMBL/GenBank/DDBJ databases">
        <authorList>
            <person name="Livingstone P.G."/>
            <person name="Whitworth D.E."/>
        </authorList>
    </citation>
    <scope>NUCLEOTIDE SEQUENCE [LARGE SCALE GENOMIC DNA]</scope>
    <source>
        <strain evidence="16">CA051B</strain>
    </source>
</reference>
<evidence type="ECO:0000256" key="11">
    <source>
        <dbReference type="ARBA" id="ARBA00023012"/>
    </source>
</evidence>
<keyword evidence="4" id="KW-0597">Phosphoprotein</keyword>
<dbReference type="PRINTS" id="PR00344">
    <property type="entry name" value="BCTRLSENSOR"/>
</dbReference>
<dbReference type="GO" id="GO:0007234">
    <property type="term" value="P:osmosensory signaling via phosphorelay pathway"/>
    <property type="evidence" value="ECO:0007669"/>
    <property type="project" value="TreeGrafter"/>
</dbReference>
<evidence type="ECO:0000256" key="12">
    <source>
        <dbReference type="ARBA" id="ARBA00023136"/>
    </source>
</evidence>
<dbReference type="EC" id="2.7.13.3" evidence="3"/>